<reference evidence="2 3" key="1">
    <citation type="journal article" date="2018" name="Front. Plant Sci.">
        <title>Red Clover (Trifolium pratense) and Zigzag Clover (T. medium) - A Picture of Genomic Similarities and Differences.</title>
        <authorList>
            <person name="Dluhosova J."/>
            <person name="Istvanek J."/>
            <person name="Nedelnik J."/>
            <person name="Repkova J."/>
        </authorList>
    </citation>
    <scope>NUCLEOTIDE SEQUENCE [LARGE SCALE GENOMIC DNA]</scope>
    <source>
        <strain evidence="3">cv. 10/8</strain>
        <tissue evidence="2">Leaf</tissue>
    </source>
</reference>
<keyword evidence="3" id="KW-1185">Reference proteome</keyword>
<proteinExistence type="predicted"/>
<protein>
    <submittedName>
        <fullName evidence="2">Uncharacterized protein</fullName>
    </submittedName>
</protein>
<accession>A0A392PEN5</accession>
<evidence type="ECO:0000313" key="2">
    <source>
        <dbReference type="EMBL" id="MCI10563.1"/>
    </source>
</evidence>
<dbReference type="EMBL" id="LXQA010076733">
    <property type="protein sequence ID" value="MCI10563.1"/>
    <property type="molecule type" value="Genomic_DNA"/>
</dbReference>
<dbReference type="Proteomes" id="UP000265520">
    <property type="component" value="Unassembled WGS sequence"/>
</dbReference>
<organism evidence="2 3">
    <name type="scientific">Trifolium medium</name>
    <dbReference type="NCBI Taxonomy" id="97028"/>
    <lineage>
        <taxon>Eukaryota</taxon>
        <taxon>Viridiplantae</taxon>
        <taxon>Streptophyta</taxon>
        <taxon>Embryophyta</taxon>
        <taxon>Tracheophyta</taxon>
        <taxon>Spermatophyta</taxon>
        <taxon>Magnoliopsida</taxon>
        <taxon>eudicotyledons</taxon>
        <taxon>Gunneridae</taxon>
        <taxon>Pentapetalae</taxon>
        <taxon>rosids</taxon>
        <taxon>fabids</taxon>
        <taxon>Fabales</taxon>
        <taxon>Fabaceae</taxon>
        <taxon>Papilionoideae</taxon>
        <taxon>50 kb inversion clade</taxon>
        <taxon>NPAAA clade</taxon>
        <taxon>Hologalegina</taxon>
        <taxon>IRL clade</taxon>
        <taxon>Trifolieae</taxon>
        <taxon>Trifolium</taxon>
    </lineage>
</organism>
<evidence type="ECO:0000313" key="3">
    <source>
        <dbReference type="Proteomes" id="UP000265520"/>
    </source>
</evidence>
<evidence type="ECO:0000256" key="1">
    <source>
        <dbReference type="SAM" id="MobiDB-lite"/>
    </source>
</evidence>
<feature type="region of interest" description="Disordered" evidence="1">
    <location>
        <begin position="1"/>
        <end position="22"/>
    </location>
</feature>
<dbReference type="AlphaFoldDB" id="A0A392PEN5"/>
<sequence length="73" mass="8070">NNNRDETQETQAGDGRGLWHRTNRNNALVKAPMEVNNSPVQQSMVKRLRMDDSWVNSTENTMAGPAGQASQSA</sequence>
<name>A0A392PEN5_9FABA</name>
<feature type="non-terminal residue" evidence="2">
    <location>
        <position position="1"/>
    </location>
</feature>
<comment type="caution">
    <text evidence="2">The sequence shown here is derived from an EMBL/GenBank/DDBJ whole genome shotgun (WGS) entry which is preliminary data.</text>
</comment>